<organism evidence="1 2">
    <name type="scientific">Teratosphaeria destructans</name>
    <dbReference type="NCBI Taxonomy" id="418781"/>
    <lineage>
        <taxon>Eukaryota</taxon>
        <taxon>Fungi</taxon>
        <taxon>Dikarya</taxon>
        <taxon>Ascomycota</taxon>
        <taxon>Pezizomycotina</taxon>
        <taxon>Dothideomycetes</taxon>
        <taxon>Dothideomycetidae</taxon>
        <taxon>Mycosphaerellales</taxon>
        <taxon>Teratosphaeriaceae</taxon>
        <taxon>Teratosphaeria</taxon>
    </lineage>
</organism>
<comment type="caution">
    <text evidence="1">The sequence shown here is derived from an EMBL/GenBank/DDBJ whole genome shotgun (WGS) entry which is preliminary data.</text>
</comment>
<dbReference type="AlphaFoldDB" id="A0A9W7SWS4"/>
<reference evidence="1 2" key="1">
    <citation type="journal article" date="2018" name="IMA Fungus">
        <title>IMA Genome-F 10: Nine draft genome sequences of Claviceps purpurea s.lat., including C. arundinis, C. humidiphila, and C. cf. spartinae, pseudomolecules for the pitch canker pathogen Fusarium circinatum, draft genome of Davidsoniella eucalypti, Grosmannia galeiformis, Quambalaria eucalypti, and Teratosphaeria destructans.</title>
        <authorList>
            <person name="Wingfield B.D."/>
            <person name="Liu M."/>
            <person name="Nguyen H.D."/>
            <person name="Lane F.A."/>
            <person name="Morgan S.W."/>
            <person name="De Vos L."/>
            <person name="Wilken P.M."/>
            <person name="Duong T.A."/>
            <person name="Aylward J."/>
            <person name="Coetzee M.P."/>
            <person name="Dadej K."/>
            <person name="De Beer Z.W."/>
            <person name="Findlay W."/>
            <person name="Havenga M."/>
            <person name="Kolarik M."/>
            <person name="Menzies J.G."/>
            <person name="Naidoo K."/>
            <person name="Pochopski O."/>
            <person name="Shoukouhi P."/>
            <person name="Santana Q.C."/>
            <person name="Seifert K.A."/>
            <person name="Soal N."/>
            <person name="Steenkamp E.T."/>
            <person name="Tatham C.T."/>
            <person name="van der Nest M.A."/>
            <person name="Wingfield M.J."/>
        </authorList>
    </citation>
    <scope>NUCLEOTIDE SEQUENCE [LARGE SCALE GENOMIC DNA]</scope>
    <source>
        <strain evidence="1">CMW44962</strain>
    </source>
</reference>
<dbReference type="EMBL" id="RIBY02000813">
    <property type="protein sequence ID" value="KAH9836891.1"/>
    <property type="molecule type" value="Genomic_DNA"/>
</dbReference>
<accession>A0A9W7SWS4</accession>
<reference evidence="1 2" key="2">
    <citation type="journal article" date="2021" name="Curr. Genet.">
        <title>Genetic response to nitrogen starvation in the aggressive Eucalyptus foliar pathogen Teratosphaeria destructans.</title>
        <authorList>
            <person name="Havenga M."/>
            <person name="Wingfield B.D."/>
            <person name="Wingfield M.J."/>
            <person name="Dreyer L.L."/>
            <person name="Roets F."/>
            <person name="Aylward J."/>
        </authorList>
    </citation>
    <scope>NUCLEOTIDE SEQUENCE [LARGE SCALE GENOMIC DNA]</scope>
    <source>
        <strain evidence="1">CMW44962</strain>
    </source>
</reference>
<sequence length="73" mass="8044">MARLGMWKNGLACSGRNSLERDGSDGKWMLLGIRESIAPADNFITAPSFEPSLSMGPPVRWLAEFSNATRFAR</sequence>
<evidence type="ECO:0000313" key="1">
    <source>
        <dbReference type="EMBL" id="KAH9836891.1"/>
    </source>
</evidence>
<proteinExistence type="predicted"/>
<dbReference type="Proteomes" id="UP001138500">
    <property type="component" value="Unassembled WGS sequence"/>
</dbReference>
<gene>
    <name evidence="1" type="ORF">Tdes44962_MAKER08416</name>
</gene>
<protein>
    <submittedName>
        <fullName evidence="1">Uncharacterized protein</fullName>
    </submittedName>
</protein>
<name>A0A9W7SWS4_9PEZI</name>
<evidence type="ECO:0000313" key="2">
    <source>
        <dbReference type="Proteomes" id="UP001138500"/>
    </source>
</evidence>
<keyword evidence="2" id="KW-1185">Reference proteome</keyword>